<sequence>MLMAFIVQFSYLFGNWHFPTLLAPPMTSRTNHHLDTYLLRVLHTLLVEKSVSRTAIKLGQSQPTISNTLKRLRELTGDAILVRGKTGMVPTERGQELLALAKQGLEVIEKIAAPVAAFEADSTSRVFHIGTPDYLNMLLIPSIIEQLRKRAPGASLMVHALDANLDYASALETGRFDMVIGNWPDPPEHLHLAQLFDDDVVCMMHRDHPVAKKGLTLKYYLEMPHLAPTPYIEGHRSGIDAALAEQGLKRNVQVTIPYFALVPHVLSKSDLIFTTGRQFAEHIIEDWPIGMFTLPFDMPKMRFYMLWHARSHVAPDVVWLRRLIAEVAAGLGKTSAKQPVPHIL</sequence>
<dbReference type="EMBL" id="CP009962">
    <property type="protein sequence ID" value="AIY42398.1"/>
    <property type="molecule type" value="Genomic_DNA"/>
</dbReference>
<evidence type="ECO:0000256" key="1">
    <source>
        <dbReference type="ARBA" id="ARBA00009437"/>
    </source>
</evidence>
<reference evidence="7" key="1">
    <citation type="journal article" date="2014" name="Soil Biol. Biochem.">
        <title>Structure and function of bacterial communities in ageing soils: Insights from the Mendocino ecological staircase.</title>
        <authorList>
            <person name="Uroz S."/>
            <person name="Tech J.J."/>
            <person name="Sawaya N.A."/>
            <person name="Frey-Klett P."/>
            <person name="Leveau J.H.J."/>
        </authorList>
    </citation>
    <scope>NUCLEOTIDE SEQUENCE [LARGE SCALE GENOMIC DNA]</scope>
    <source>
        <strain evidence="7">Cal35</strain>
    </source>
</reference>
<evidence type="ECO:0000256" key="2">
    <source>
        <dbReference type="ARBA" id="ARBA00023015"/>
    </source>
</evidence>
<evidence type="ECO:0000259" key="5">
    <source>
        <dbReference type="PROSITE" id="PS50931"/>
    </source>
</evidence>
<organism evidence="6 7">
    <name type="scientific">Collimonas arenae</name>
    <dbReference type="NCBI Taxonomy" id="279058"/>
    <lineage>
        <taxon>Bacteria</taxon>
        <taxon>Pseudomonadati</taxon>
        <taxon>Pseudomonadota</taxon>
        <taxon>Betaproteobacteria</taxon>
        <taxon>Burkholderiales</taxon>
        <taxon>Oxalobacteraceae</taxon>
        <taxon>Collimonas</taxon>
    </lineage>
</organism>
<keyword evidence="2" id="KW-0805">Transcription regulation</keyword>
<dbReference type="PROSITE" id="PS50931">
    <property type="entry name" value="HTH_LYSR"/>
    <property type="match status" value="1"/>
</dbReference>
<dbReference type="GO" id="GO:0003677">
    <property type="term" value="F:DNA binding"/>
    <property type="evidence" value="ECO:0007669"/>
    <property type="project" value="UniProtKB-KW"/>
</dbReference>
<dbReference type="HOGENOM" id="CLU_039613_39_0_4"/>
<feature type="domain" description="HTH lysR-type" evidence="5">
    <location>
        <begin position="34"/>
        <end position="91"/>
    </location>
</feature>
<protein>
    <submittedName>
        <fullName evidence="6">Transcriptional regulator</fullName>
    </submittedName>
</protein>
<keyword evidence="4" id="KW-0804">Transcription</keyword>
<dbReference type="InterPro" id="IPR050389">
    <property type="entry name" value="LysR-type_TF"/>
</dbReference>
<dbReference type="Gene3D" id="3.40.190.10">
    <property type="entry name" value="Periplasmic binding protein-like II"/>
    <property type="match status" value="2"/>
</dbReference>
<dbReference type="Pfam" id="PF00126">
    <property type="entry name" value="HTH_1"/>
    <property type="match status" value="1"/>
</dbReference>
<dbReference type="Gene3D" id="1.10.10.10">
    <property type="entry name" value="Winged helix-like DNA-binding domain superfamily/Winged helix DNA-binding domain"/>
    <property type="match status" value="1"/>
</dbReference>
<dbReference type="GO" id="GO:0003700">
    <property type="term" value="F:DNA-binding transcription factor activity"/>
    <property type="evidence" value="ECO:0007669"/>
    <property type="project" value="InterPro"/>
</dbReference>
<dbReference type="PANTHER" id="PTHR30118:SF15">
    <property type="entry name" value="TRANSCRIPTIONAL REGULATORY PROTEIN"/>
    <property type="match status" value="1"/>
</dbReference>
<dbReference type="STRING" id="279058.LT85_3240"/>
<accession>A0A0A1FCB8</accession>
<dbReference type="InterPro" id="IPR000847">
    <property type="entry name" value="LysR_HTH_N"/>
</dbReference>
<keyword evidence="3" id="KW-0238">DNA-binding</keyword>
<dbReference type="InterPro" id="IPR036390">
    <property type="entry name" value="WH_DNA-bd_sf"/>
</dbReference>
<evidence type="ECO:0000256" key="4">
    <source>
        <dbReference type="ARBA" id="ARBA00023163"/>
    </source>
</evidence>
<dbReference type="InterPro" id="IPR036388">
    <property type="entry name" value="WH-like_DNA-bd_sf"/>
</dbReference>
<dbReference type="InterPro" id="IPR005119">
    <property type="entry name" value="LysR_subst-bd"/>
</dbReference>
<proteinExistence type="inferred from homology"/>
<comment type="similarity">
    <text evidence="1">Belongs to the LysR transcriptional regulatory family.</text>
</comment>
<name>A0A0A1FCB8_9BURK</name>
<gene>
    <name evidence="6" type="ORF">LT85_3240</name>
</gene>
<evidence type="ECO:0000313" key="7">
    <source>
        <dbReference type="Proteomes" id="UP000030302"/>
    </source>
</evidence>
<dbReference type="KEGG" id="care:LT85_3240"/>
<dbReference type="SUPFAM" id="SSF46785">
    <property type="entry name" value="Winged helix' DNA-binding domain"/>
    <property type="match status" value="1"/>
</dbReference>
<keyword evidence="7" id="KW-1185">Reference proteome</keyword>
<dbReference type="PANTHER" id="PTHR30118">
    <property type="entry name" value="HTH-TYPE TRANSCRIPTIONAL REGULATOR LEUO-RELATED"/>
    <property type="match status" value="1"/>
</dbReference>
<dbReference type="AlphaFoldDB" id="A0A0A1FCB8"/>
<dbReference type="SUPFAM" id="SSF53850">
    <property type="entry name" value="Periplasmic binding protein-like II"/>
    <property type="match status" value="1"/>
</dbReference>
<evidence type="ECO:0000313" key="6">
    <source>
        <dbReference type="EMBL" id="AIY42398.1"/>
    </source>
</evidence>
<evidence type="ECO:0000256" key="3">
    <source>
        <dbReference type="ARBA" id="ARBA00023125"/>
    </source>
</evidence>
<dbReference type="Proteomes" id="UP000030302">
    <property type="component" value="Chromosome"/>
</dbReference>
<dbReference type="Pfam" id="PF03466">
    <property type="entry name" value="LysR_substrate"/>
    <property type="match status" value="1"/>
</dbReference>